<accession>A0A3G5A7Q6</accession>
<sequence>MEMSCSRICADWGVDYDKVKIYKEHMKTSWRHYDDCLMENIREMSGDEARTSIVEAWTNKARGHSQDLCHTMIKNILYIYDDENHRINAFSILVRIAFPAFYDSDMDDMMKKFFSHGKKLIIMEIYVNERKRRDIYFAPNKFASFSSNNSWSDDQYKSTKEEKENEPEKEKSISKPVYRRDRAGKGRDRYDDLFSEFGW</sequence>
<dbReference type="EMBL" id="MK072312">
    <property type="protein sequence ID" value="AYV81863.1"/>
    <property type="molecule type" value="Genomic_DNA"/>
</dbReference>
<name>A0A3G5A7Q6_9VIRU</name>
<evidence type="ECO:0000313" key="2">
    <source>
        <dbReference type="EMBL" id="AYV81863.1"/>
    </source>
</evidence>
<feature type="region of interest" description="Disordered" evidence="1">
    <location>
        <begin position="151"/>
        <end position="180"/>
    </location>
</feature>
<organism evidence="2">
    <name type="scientific">Harvfovirus sp</name>
    <dbReference type="NCBI Taxonomy" id="2487768"/>
    <lineage>
        <taxon>Viruses</taxon>
        <taxon>Varidnaviria</taxon>
        <taxon>Bamfordvirae</taxon>
        <taxon>Nucleocytoviricota</taxon>
        <taxon>Megaviricetes</taxon>
        <taxon>Imitervirales</taxon>
        <taxon>Mimiviridae</taxon>
        <taxon>Klosneuvirinae</taxon>
    </lineage>
</organism>
<protein>
    <submittedName>
        <fullName evidence="2">Uncharacterized protein</fullName>
    </submittedName>
</protein>
<gene>
    <name evidence="2" type="ORF">Harvfovirus70_9</name>
</gene>
<feature type="compositionally biased region" description="Basic and acidic residues" evidence="1">
    <location>
        <begin position="154"/>
        <end position="180"/>
    </location>
</feature>
<reference evidence="2" key="1">
    <citation type="submission" date="2018-10" db="EMBL/GenBank/DDBJ databases">
        <title>Hidden diversity of soil giant viruses.</title>
        <authorList>
            <person name="Schulz F."/>
            <person name="Alteio L."/>
            <person name="Goudeau D."/>
            <person name="Ryan E.M."/>
            <person name="Malmstrom R.R."/>
            <person name="Blanchard J."/>
            <person name="Woyke T."/>
        </authorList>
    </citation>
    <scope>NUCLEOTIDE SEQUENCE</scope>
    <source>
        <strain evidence="2">HAV1</strain>
    </source>
</reference>
<proteinExistence type="predicted"/>
<evidence type="ECO:0000256" key="1">
    <source>
        <dbReference type="SAM" id="MobiDB-lite"/>
    </source>
</evidence>